<dbReference type="Proteomes" id="UP000289323">
    <property type="component" value="Unassembled WGS sequence"/>
</dbReference>
<feature type="transmembrane region" description="Helical" evidence="1">
    <location>
        <begin position="74"/>
        <end position="94"/>
    </location>
</feature>
<proteinExistence type="predicted"/>
<protein>
    <submittedName>
        <fullName evidence="2">66550187-7ba2-48d2-bffa-5968d35444a3</fullName>
    </submittedName>
</protein>
<name>A0A3S4ALT1_9PEZI</name>
<evidence type="ECO:0000313" key="2">
    <source>
        <dbReference type="EMBL" id="SPQ20899.1"/>
    </source>
</evidence>
<accession>A0A3S4ALT1</accession>
<reference evidence="2 3" key="1">
    <citation type="submission" date="2018-04" db="EMBL/GenBank/DDBJ databases">
        <authorList>
            <person name="Huttner S."/>
            <person name="Dainat J."/>
        </authorList>
    </citation>
    <scope>NUCLEOTIDE SEQUENCE [LARGE SCALE GENOMIC DNA]</scope>
</reference>
<keyword evidence="1" id="KW-0812">Transmembrane</keyword>
<sequence length="322" mass="33988">MCAPYDFSAEGAEGSARKNLTAAMLPELAVGVTPRSENCRDAGASKSAFGEMALPDDLLLGGTRPNDDRTLGRLIVLGFLAPALALGAFFAPFFDPAFYADFVAMRIPALDSPLNAHLRLLLVIPVRAVFQIPRRIDVVNSVNLLGGLVNDPAAIPLTVVLGIAVALHNISLNYRARPLGEVHVAVIALDDPFPLHHSTPGPVPAILDPVHPGVVLVSGLTLALALNDLALDIGCAVGGGVECGPRSLRDVQTIHAAVHLDDIDVALHALHAVWLHLVPTHRRPLVLLVARGRRVPLPLPHVAGLPVHFGHGGLYVWSHPAA</sequence>
<organism evidence="2 3">
    <name type="scientific">Thermothielavioides terrestris</name>
    <dbReference type="NCBI Taxonomy" id="2587410"/>
    <lineage>
        <taxon>Eukaryota</taxon>
        <taxon>Fungi</taxon>
        <taxon>Dikarya</taxon>
        <taxon>Ascomycota</taxon>
        <taxon>Pezizomycotina</taxon>
        <taxon>Sordariomycetes</taxon>
        <taxon>Sordariomycetidae</taxon>
        <taxon>Sordariales</taxon>
        <taxon>Chaetomiaceae</taxon>
        <taxon>Thermothielavioides</taxon>
    </lineage>
</organism>
<keyword evidence="1" id="KW-0472">Membrane</keyword>
<evidence type="ECO:0000256" key="1">
    <source>
        <dbReference type="SAM" id="Phobius"/>
    </source>
</evidence>
<dbReference type="AlphaFoldDB" id="A0A3S4ALT1"/>
<feature type="transmembrane region" description="Helical" evidence="1">
    <location>
        <begin position="153"/>
        <end position="170"/>
    </location>
</feature>
<gene>
    <name evidence="2" type="ORF">TT172_LOCUS3318</name>
</gene>
<dbReference type="EMBL" id="OUUZ01000008">
    <property type="protein sequence ID" value="SPQ20899.1"/>
    <property type="molecule type" value="Genomic_DNA"/>
</dbReference>
<evidence type="ECO:0000313" key="3">
    <source>
        <dbReference type="Proteomes" id="UP000289323"/>
    </source>
</evidence>
<keyword evidence="1" id="KW-1133">Transmembrane helix</keyword>